<evidence type="ECO:0000256" key="1">
    <source>
        <dbReference type="SAM" id="Coils"/>
    </source>
</evidence>
<reference evidence="3" key="1">
    <citation type="submission" date="2023-06" db="EMBL/GenBank/DDBJ databases">
        <title>Survivors Of The Sea: Transcriptome response of Skeletonema marinoi to long-term dormancy.</title>
        <authorList>
            <person name="Pinder M.I.M."/>
            <person name="Kourtchenko O."/>
            <person name="Robertson E.K."/>
            <person name="Larsson T."/>
            <person name="Maumus F."/>
            <person name="Osuna-Cruz C.M."/>
            <person name="Vancaester E."/>
            <person name="Stenow R."/>
            <person name="Vandepoele K."/>
            <person name="Ploug H."/>
            <person name="Bruchert V."/>
            <person name="Godhe A."/>
            <person name="Topel M."/>
        </authorList>
    </citation>
    <scope>NUCLEOTIDE SEQUENCE</scope>
    <source>
        <strain evidence="3">R05AC</strain>
    </source>
</reference>
<evidence type="ECO:0000256" key="2">
    <source>
        <dbReference type="SAM" id="MobiDB-lite"/>
    </source>
</evidence>
<dbReference type="AlphaFoldDB" id="A0AAD9DI96"/>
<organism evidence="3 4">
    <name type="scientific">Skeletonema marinoi</name>
    <dbReference type="NCBI Taxonomy" id="267567"/>
    <lineage>
        <taxon>Eukaryota</taxon>
        <taxon>Sar</taxon>
        <taxon>Stramenopiles</taxon>
        <taxon>Ochrophyta</taxon>
        <taxon>Bacillariophyta</taxon>
        <taxon>Coscinodiscophyceae</taxon>
        <taxon>Thalassiosirophycidae</taxon>
        <taxon>Thalassiosirales</taxon>
        <taxon>Skeletonemataceae</taxon>
        <taxon>Skeletonema</taxon>
        <taxon>Skeletonema marinoi-dohrnii complex</taxon>
    </lineage>
</organism>
<feature type="region of interest" description="Disordered" evidence="2">
    <location>
        <begin position="133"/>
        <end position="156"/>
    </location>
</feature>
<gene>
    <name evidence="3" type="ORF">QTG54_000780</name>
</gene>
<evidence type="ECO:0000313" key="4">
    <source>
        <dbReference type="Proteomes" id="UP001224775"/>
    </source>
</evidence>
<keyword evidence="4" id="KW-1185">Reference proteome</keyword>
<proteinExistence type="predicted"/>
<accession>A0AAD9DI96</accession>
<dbReference type="EMBL" id="JATAAI010000001">
    <property type="protein sequence ID" value="KAK1748841.1"/>
    <property type="molecule type" value="Genomic_DNA"/>
</dbReference>
<keyword evidence="1" id="KW-0175">Coiled coil</keyword>
<protein>
    <submittedName>
        <fullName evidence="3">Uncharacterized protein</fullName>
    </submittedName>
</protein>
<dbReference type="Proteomes" id="UP001224775">
    <property type="component" value="Unassembled WGS sequence"/>
</dbReference>
<feature type="coiled-coil region" evidence="1">
    <location>
        <begin position="75"/>
        <end position="132"/>
    </location>
</feature>
<feature type="region of interest" description="Disordered" evidence="2">
    <location>
        <begin position="17"/>
        <end position="62"/>
    </location>
</feature>
<feature type="compositionally biased region" description="Basic and acidic residues" evidence="2">
    <location>
        <begin position="32"/>
        <end position="49"/>
    </location>
</feature>
<evidence type="ECO:0000313" key="3">
    <source>
        <dbReference type="EMBL" id="KAK1748841.1"/>
    </source>
</evidence>
<comment type="caution">
    <text evidence="3">The sequence shown here is derived from an EMBL/GenBank/DDBJ whole genome shotgun (WGS) entry which is preliminary data.</text>
</comment>
<sequence>MDMIRKKKMREIASMQAARLKKQQQQLDEINDDKIKDKERARKESRDKASAQVNKGMEHLDKLESDRTNLEGIVLAGWKEKIVEFEQHMSELQKKELDALKLEHEGVIEKMMNDIREENNADRLKLTEALNEVGNEKKRKLDDSEDGTAEEKEMQSVVKQKELKTIMEEMNDLNKTKGQMVWLLKQVITAELMKKKKKSKPE</sequence>
<name>A0AAD9DI96_9STRA</name>